<dbReference type="KEGG" id="nma:NMA1842"/>
<evidence type="ECO:0000313" key="1">
    <source>
        <dbReference type="EMBL" id="CAM08962.1"/>
    </source>
</evidence>
<name>A0A0U1RJT7_NEIMA</name>
<dbReference type="EMBL" id="AL157959">
    <property type="protein sequence ID" value="CAM08962.1"/>
    <property type="molecule type" value="Genomic_DNA"/>
</dbReference>
<gene>
    <name evidence="1" type="ordered locus">NMA1842</name>
</gene>
<protein>
    <recommendedName>
        <fullName evidence="3">DUF2635 domain-containing protein</fullName>
    </recommendedName>
</protein>
<accession>A0A0U1RJT7</accession>
<dbReference type="HOGENOM" id="CLU_194617_1_0_4"/>
<evidence type="ECO:0000313" key="2">
    <source>
        <dbReference type="Proteomes" id="UP000000626"/>
    </source>
</evidence>
<dbReference type="RefSeq" id="WP_002212735.1">
    <property type="nucleotide sequence ID" value="NC_003116.1"/>
</dbReference>
<evidence type="ECO:0008006" key="3">
    <source>
        <dbReference type="Google" id="ProtNLM"/>
    </source>
</evidence>
<proteinExistence type="predicted"/>
<dbReference type="EnsemblBacteria" id="CAM08962">
    <property type="protein sequence ID" value="CAM08962"/>
    <property type="gene ID" value="NMA1842"/>
</dbReference>
<reference evidence="1 2" key="1">
    <citation type="journal article" date="2000" name="Nature">
        <title>Complete DNA sequence of a serogroup A strain of Neisseria meningitidis Z2491.</title>
        <authorList>
            <person name="Parkhill J."/>
            <person name="Achtman M."/>
            <person name="James K.D."/>
            <person name="Bentley S.D."/>
            <person name="Churcher C."/>
            <person name="Klee S.R."/>
            <person name="Morelli G."/>
            <person name="Basham D."/>
            <person name="Brown D."/>
            <person name="Chillingworth T."/>
            <person name="Davies R.M."/>
            <person name="Davis P."/>
            <person name="Devlin K."/>
            <person name="Feltwell T."/>
            <person name="Hamlin N."/>
            <person name="Holroyd S."/>
            <person name="Jagels K."/>
            <person name="Leather S."/>
            <person name="Moule S."/>
            <person name="Mungall K."/>
            <person name="Quail M.A."/>
            <person name="Rajandream M.A."/>
            <person name="Rutherford K.M."/>
            <person name="Simmonds M."/>
            <person name="Skelton J."/>
            <person name="Whitehead S."/>
            <person name="Spratt B.G."/>
            <person name="Barrell B.G."/>
        </authorList>
    </citation>
    <scope>NUCLEOTIDE SEQUENCE [LARGE SCALE GENOMIC DNA]</scope>
    <source>
        <strain evidence="2">DSM 15465 / Z2491</strain>
    </source>
</reference>
<dbReference type="Pfam" id="PF10948">
    <property type="entry name" value="DUF2635"/>
    <property type="match status" value="1"/>
</dbReference>
<dbReference type="GeneID" id="93387742"/>
<sequence>MNETIKVRAADGLQVPLAGKPHEYITDQETVTVPDAAYYRRCIEYGDLVVVTEDTQPAKGSK</sequence>
<dbReference type="AlphaFoldDB" id="A0A0U1RJT7"/>
<dbReference type="Proteomes" id="UP000000626">
    <property type="component" value="Chromosome"/>
</dbReference>
<dbReference type="InterPro" id="IPR024400">
    <property type="entry name" value="DUF2635"/>
</dbReference>
<organism evidence="1 2">
    <name type="scientific">Neisseria meningitidis serogroup A / serotype 4A (strain DSM 15465 / Z2491)</name>
    <dbReference type="NCBI Taxonomy" id="122587"/>
    <lineage>
        <taxon>Bacteria</taxon>
        <taxon>Pseudomonadati</taxon>
        <taxon>Pseudomonadota</taxon>
        <taxon>Betaproteobacteria</taxon>
        <taxon>Neisseriales</taxon>
        <taxon>Neisseriaceae</taxon>
        <taxon>Neisseria</taxon>
    </lineage>
</organism>